<sequence>MEAGLLEKSPLTSMVAGVSAGIVEDRLLLDLCYEEDSAAQVDLNCVMTDRGELVELQATGEARPFTPEEQRALTELCAQGIRQLLELQRGVIGGQET</sequence>
<dbReference type="InterPro" id="IPR036345">
    <property type="entry name" value="ExoRNase_PH_dom2_sf"/>
</dbReference>
<dbReference type="EC" id="2.7.7.56" evidence="2"/>
<dbReference type="GO" id="GO:0009022">
    <property type="term" value="F:tRNA nucleotidyltransferase activity"/>
    <property type="evidence" value="ECO:0007669"/>
    <property type="project" value="UniProtKB-EC"/>
</dbReference>
<dbReference type="Pfam" id="PF03725">
    <property type="entry name" value="RNase_PH_C"/>
    <property type="match status" value="1"/>
</dbReference>
<dbReference type="Gene3D" id="3.30.230.70">
    <property type="entry name" value="GHMP Kinase, N-terminal domain"/>
    <property type="match status" value="1"/>
</dbReference>
<reference evidence="2" key="1">
    <citation type="submission" date="2019-08" db="EMBL/GenBank/DDBJ databases">
        <authorList>
            <person name="Kucharzyk K."/>
            <person name="Murdoch R.W."/>
            <person name="Higgins S."/>
            <person name="Loffler F."/>
        </authorList>
    </citation>
    <scope>NUCLEOTIDE SEQUENCE</scope>
</reference>
<evidence type="ECO:0000259" key="1">
    <source>
        <dbReference type="Pfam" id="PF03725"/>
    </source>
</evidence>
<comment type="caution">
    <text evidence="2">The sequence shown here is derived from an EMBL/GenBank/DDBJ whole genome shotgun (WGS) entry which is preliminary data.</text>
</comment>
<dbReference type="InterPro" id="IPR015847">
    <property type="entry name" value="ExoRNase_PH_dom2"/>
</dbReference>
<dbReference type="AlphaFoldDB" id="A0A645I6A0"/>
<accession>A0A645I6A0</accession>
<dbReference type="InterPro" id="IPR027408">
    <property type="entry name" value="PNPase/RNase_PH_dom_sf"/>
</dbReference>
<dbReference type="EMBL" id="VSSQ01107829">
    <property type="protein sequence ID" value="MPN46831.1"/>
    <property type="molecule type" value="Genomic_DNA"/>
</dbReference>
<keyword evidence="2" id="KW-0548">Nucleotidyltransferase</keyword>
<name>A0A645I6A0_9ZZZZ</name>
<organism evidence="2">
    <name type="scientific">bioreactor metagenome</name>
    <dbReference type="NCBI Taxonomy" id="1076179"/>
    <lineage>
        <taxon>unclassified sequences</taxon>
        <taxon>metagenomes</taxon>
        <taxon>ecological metagenomes</taxon>
    </lineage>
</organism>
<protein>
    <submittedName>
        <fullName evidence="2">Ribonuclease PH</fullName>
        <ecNumber evidence="2">2.7.7.56</ecNumber>
    </submittedName>
</protein>
<keyword evidence="2" id="KW-0808">Transferase</keyword>
<dbReference type="SUPFAM" id="SSF55666">
    <property type="entry name" value="Ribonuclease PH domain 2-like"/>
    <property type="match status" value="1"/>
</dbReference>
<evidence type="ECO:0000313" key="2">
    <source>
        <dbReference type="EMBL" id="MPN46831.1"/>
    </source>
</evidence>
<feature type="domain" description="Exoribonuclease phosphorolytic" evidence="1">
    <location>
        <begin position="14"/>
        <end position="69"/>
    </location>
</feature>
<proteinExistence type="predicted"/>
<gene>
    <name evidence="2" type="primary">rph_20</name>
    <name evidence="2" type="ORF">SDC9_194430</name>
</gene>